<dbReference type="Pfam" id="PF13936">
    <property type="entry name" value="HTH_38"/>
    <property type="match status" value="1"/>
</dbReference>
<name>A0A2I7SL13_9FLAO</name>
<reference evidence="3" key="1">
    <citation type="submission" date="2018-01" db="EMBL/GenBank/DDBJ databases">
        <title>Complete genome of Tamlana sp. UJ94.</title>
        <authorList>
            <person name="Jung J."/>
            <person name="Chung D."/>
            <person name="Bae S.S."/>
            <person name="Baek K."/>
        </authorList>
    </citation>
    <scope>NUCLEOTIDE SEQUENCE [LARGE SCALE GENOMIC DNA]</scope>
    <source>
        <strain evidence="3">UJ94</strain>
    </source>
</reference>
<accession>A0A2I7SL13</accession>
<protein>
    <recommendedName>
        <fullName evidence="1">Transposase IS30-like HTH domain-containing protein</fullName>
    </recommendedName>
</protein>
<dbReference type="KEGG" id="taj:C1A40_14255"/>
<sequence length="69" mass="8184">MVRKKTGRLTLKERIQIETLLTEKKNKSYIAITINRARSTVTREVNKWVQTDRDKYSAECRLPLFRTVS</sequence>
<dbReference type="InterPro" id="IPR025246">
    <property type="entry name" value="IS30-like_HTH"/>
</dbReference>
<proteinExistence type="predicted"/>
<keyword evidence="3" id="KW-1185">Reference proteome</keyword>
<dbReference type="AlphaFoldDB" id="A0A2I7SL13"/>
<evidence type="ECO:0000313" key="3">
    <source>
        <dbReference type="Proteomes" id="UP000236592"/>
    </source>
</evidence>
<evidence type="ECO:0000259" key="1">
    <source>
        <dbReference type="Pfam" id="PF13936"/>
    </source>
</evidence>
<dbReference type="OrthoDB" id="1453835at2"/>
<gene>
    <name evidence="2" type="ORF">C1A40_14255</name>
</gene>
<organism evidence="2 3">
    <name type="scientific">Pseudotamlana carrageenivorans</name>
    <dbReference type="NCBI Taxonomy" id="2069432"/>
    <lineage>
        <taxon>Bacteria</taxon>
        <taxon>Pseudomonadati</taxon>
        <taxon>Bacteroidota</taxon>
        <taxon>Flavobacteriia</taxon>
        <taxon>Flavobacteriales</taxon>
        <taxon>Flavobacteriaceae</taxon>
        <taxon>Pseudotamlana</taxon>
    </lineage>
</organism>
<dbReference type="Proteomes" id="UP000236592">
    <property type="component" value="Chromosome"/>
</dbReference>
<dbReference type="EMBL" id="CP025938">
    <property type="protein sequence ID" value="AUS06527.1"/>
    <property type="molecule type" value="Genomic_DNA"/>
</dbReference>
<feature type="domain" description="Transposase IS30-like HTH" evidence="1">
    <location>
        <begin position="8"/>
        <end position="46"/>
    </location>
</feature>
<evidence type="ECO:0000313" key="2">
    <source>
        <dbReference type="EMBL" id="AUS06527.1"/>
    </source>
</evidence>